<protein>
    <submittedName>
        <fullName evidence="2">Type IV conjugative transfer system lipoprotein TraV</fullName>
    </submittedName>
</protein>
<dbReference type="NCBIfam" id="TIGR02747">
    <property type="entry name" value="TraV"/>
    <property type="match status" value="1"/>
</dbReference>
<dbReference type="Pfam" id="PF09676">
    <property type="entry name" value="TraV"/>
    <property type="match status" value="1"/>
</dbReference>
<evidence type="ECO:0000256" key="1">
    <source>
        <dbReference type="SAM" id="MobiDB-lite"/>
    </source>
</evidence>
<accession>A0A850QX87</accession>
<reference evidence="2 3" key="1">
    <citation type="submission" date="2020-06" db="EMBL/GenBank/DDBJ databases">
        <title>Photobacterium damselae subsp. damselae comparative genomics.</title>
        <authorList>
            <person name="Osorio C.R."/>
        </authorList>
    </citation>
    <scope>NUCLEOTIDE SEQUENCE [LARGE SCALE GENOMIC DNA]</scope>
    <source>
        <strain evidence="2 3">TW250/03</strain>
    </source>
</reference>
<comment type="caution">
    <text evidence="2">The sequence shown here is derived from an EMBL/GenBank/DDBJ whole genome shotgun (WGS) entry which is preliminary data.</text>
</comment>
<evidence type="ECO:0000313" key="2">
    <source>
        <dbReference type="EMBL" id="NVP00685.1"/>
    </source>
</evidence>
<evidence type="ECO:0000313" key="3">
    <source>
        <dbReference type="Proteomes" id="UP000533429"/>
    </source>
</evidence>
<gene>
    <name evidence="2" type="primary">traV</name>
    <name evidence="2" type="ORF">HWA77_10725</name>
</gene>
<sequence length="204" mass="23183">MKNNLIITLSILTSFILSGCSGLGIGENEFSCELGANEGMCSSARNMYNLSNQSLVSFEHLKDEDRYIPIKTENNGQKNFTHFTKEENINKIDQSDIPENSNISDGNRMMYSYTNQGTPIRTPTKVMRIWISPWIDAKDALHLSGLVFVDVEPKKWNIGEKIYDLQHYGDVVKFKRVKKTEAVQKQSERTDNLQPTAITSINKN</sequence>
<dbReference type="EMBL" id="JABXOR010000670">
    <property type="protein sequence ID" value="NVP00685.1"/>
    <property type="molecule type" value="Genomic_DNA"/>
</dbReference>
<dbReference type="AlphaFoldDB" id="A0A850QX87"/>
<dbReference type="Proteomes" id="UP000533429">
    <property type="component" value="Unassembled WGS sequence"/>
</dbReference>
<feature type="region of interest" description="Disordered" evidence="1">
    <location>
        <begin position="185"/>
        <end position="204"/>
    </location>
</feature>
<proteinExistence type="predicted"/>
<dbReference type="PROSITE" id="PS51257">
    <property type="entry name" value="PROKAR_LIPOPROTEIN"/>
    <property type="match status" value="1"/>
</dbReference>
<organism evidence="2 3">
    <name type="scientific">Photobacterium damselae subsp. damselae</name>
    <name type="common">Listonella damsela</name>
    <dbReference type="NCBI Taxonomy" id="85581"/>
    <lineage>
        <taxon>Bacteria</taxon>
        <taxon>Pseudomonadati</taxon>
        <taxon>Pseudomonadota</taxon>
        <taxon>Gammaproteobacteria</taxon>
        <taxon>Vibrionales</taxon>
        <taxon>Vibrionaceae</taxon>
        <taxon>Photobacterium</taxon>
    </lineage>
</organism>
<name>A0A850QX87_PHODD</name>
<dbReference type="InterPro" id="IPR014118">
    <property type="entry name" value="T4SS_TraV"/>
</dbReference>
<feature type="compositionally biased region" description="Polar residues" evidence="1">
    <location>
        <begin position="192"/>
        <end position="204"/>
    </location>
</feature>
<keyword evidence="2" id="KW-0449">Lipoprotein</keyword>